<dbReference type="Proteomes" id="UP001497680">
    <property type="component" value="Unassembled WGS sequence"/>
</dbReference>
<proteinExistence type="predicted"/>
<dbReference type="EMBL" id="MU394307">
    <property type="protein sequence ID" value="KAI6087539.1"/>
    <property type="molecule type" value="Genomic_DNA"/>
</dbReference>
<accession>A0ACC0D4N2</accession>
<evidence type="ECO:0000313" key="2">
    <source>
        <dbReference type="Proteomes" id="UP001497680"/>
    </source>
</evidence>
<name>A0ACC0D4N2_9PEZI</name>
<keyword evidence="2" id="KW-1185">Reference proteome</keyword>
<evidence type="ECO:0000313" key="1">
    <source>
        <dbReference type="EMBL" id="KAI6087539.1"/>
    </source>
</evidence>
<reference evidence="1 2" key="1">
    <citation type="journal article" date="2022" name="New Phytol.">
        <title>Ecological generalism drives hyperdiversity of secondary metabolite gene clusters in xylarialean endophytes.</title>
        <authorList>
            <person name="Franco M.E.E."/>
            <person name="Wisecaver J.H."/>
            <person name="Arnold A.E."/>
            <person name="Ju Y.M."/>
            <person name="Slot J.C."/>
            <person name="Ahrendt S."/>
            <person name="Moore L.P."/>
            <person name="Eastman K.E."/>
            <person name="Scott K."/>
            <person name="Konkel Z."/>
            <person name="Mondo S.J."/>
            <person name="Kuo A."/>
            <person name="Hayes R.D."/>
            <person name="Haridas S."/>
            <person name="Andreopoulos B."/>
            <person name="Riley R."/>
            <person name="LaButti K."/>
            <person name="Pangilinan J."/>
            <person name="Lipzen A."/>
            <person name="Amirebrahimi M."/>
            <person name="Yan J."/>
            <person name="Adam C."/>
            <person name="Keymanesh K."/>
            <person name="Ng V."/>
            <person name="Louie K."/>
            <person name="Northen T."/>
            <person name="Drula E."/>
            <person name="Henrissat B."/>
            <person name="Hsieh H.M."/>
            <person name="Youens-Clark K."/>
            <person name="Lutzoni F."/>
            <person name="Miadlikowska J."/>
            <person name="Eastwood D.C."/>
            <person name="Hamelin R.C."/>
            <person name="Grigoriev I.V."/>
            <person name="U'Ren J.M."/>
        </authorList>
    </citation>
    <scope>NUCLEOTIDE SEQUENCE [LARGE SCALE GENOMIC DNA]</scope>
    <source>
        <strain evidence="1 2">ER1909</strain>
    </source>
</reference>
<organism evidence="1 2">
    <name type="scientific">Hypoxylon rubiginosum</name>
    <dbReference type="NCBI Taxonomy" id="110542"/>
    <lineage>
        <taxon>Eukaryota</taxon>
        <taxon>Fungi</taxon>
        <taxon>Dikarya</taxon>
        <taxon>Ascomycota</taxon>
        <taxon>Pezizomycotina</taxon>
        <taxon>Sordariomycetes</taxon>
        <taxon>Xylariomycetidae</taxon>
        <taxon>Xylariales</taxon>
        <taxon>Hypoxylaceae</taxon>
        <taxon>Hypoxylon</taxon>
    </lineage>
</organism>
<comment type="caution">
    <text evidence="1">The sequence shown here is derived from an EMBL/GenBank/DDBJ whole genome shotgun (WGS) entry which is preliminary data.</text>
</comment>
<protein>
    <submittedName>
        <fullName evidence="1">Uncharacterized protein</fullName>
    </submittedName>
</protein>
<gene>
    <name evidence="1" type="ORF">F4821DRAFT_105174</name>
</gene>
<sequence length="412" mass="45954">MPFYHGRVACKAIPSTDVTIIVAAYDADGQLRTTALSSNNQHMYDCADAPDEGIFIEYQDRALQIAAPPCDQRMCKGLCSCDRSYCSTKINSRQTHLNRKKGVWWKPCHNCLVDWMRLYPAAEAAHKLGMQFLRHPRTLTSVESSDGYCSFHYDGELEEATIRSNHNGGRSQSAIACPEKLFEWIMDTWNKFTASGCHKPDCVIALSDSDASSKRKSSSDDSEWDDLDIPCKVRRQSRQVKSTGEFDCINDLIEEGEFPRLRKCCSAKSVAGPREKGKANQSQADDDNDDSSSQDGGDPVPVIIPPKNMRIGKGLSRQGSEVSLVTNSSRTYPQRSLSNKRSHGNFAESSGLAEQQPAENSPRMAKYQKRGFSGLRAVSGRQQQQRRQGPAVLNHLHNHNPMSLFGRKLLFV</sequence>